<evidence type="ECO:0000256" key="11">
    <source>
        <dbReference type="ARBA" id="ARBA00023136"/>
    </source>
</evidence>
<feature type="compositionally biased region" description="Polar residues" evidence="16">
    <location>
        <begin position="1"/>
        <end position="13"/>
    </location>
</feature>
<evidence type="ECO:0000256" key="4">
    <source>
        <dbReference type="ARBA" id="ARBA00022676"/>
    </source>
</evidence>
<accession>A0ABX1ZJD3</accession>
<keyword evidence="2" id="KW-0121">Carboxypeptidase</keyword>
<reference evidence="19 20" key="1">
    <citation type="submission" date="2019-10" db="EMBL/GenBank/DDBJ databases">
        <title>Description of Paenibacillus pedi sp. nov.</title>
        <authorList>
            <person name="Carlier A."/>
            <person name="Qi S."/>
        </authorList>
    </citation>
    <scope>NUCLEOTIDE SEQUENCE [LARGE SCALE GENOMIC DNA]</scope>
    <source>
        <strain evidence="19 20">LMG 31457</strain>
    </source>
</reference>
<dbReference type="PROSITE" id="PS50853">
    <property type="entry name" value="FN3"/>
    <property type="match status" value="1"/>
</dbReference>
<dbReference type="EMBL" id="WHNZ01000012">
    <property type="protein sequence ID" value="NOU99072.1"/>
    <property type="molecule type" value="Genomic_DNA"/>
</dbReference>
<evidence type="ECO:0000256" key="16">
    <source>
        <dbReference type="SAM" id="MobiDB-lite"/>
    </source>
</evidence>
<dbReference type="InterPro" id="IPR036116">
    <property type="entry name" value="FN3_sf"/>
</dbReference>
<comment type="caution">
    <text evidence="19">The sequence shown here is derived from an EMBL/GenBank/DDBJ whole genome shotgun (WGS) entry which is preliminary data.</text>
</comment>
<feature type="compositionally biased region" description="Pro residues" evidence="16">
    <location>
        <begin position="770"/>
        <end position="782"/>
    </location>
</feature>
<evidence type="ECO:0000256" key="13">
    <source>
        <dbReference type="ARBA" id="ARBA00023316"/>
    </source>
</evidence>
<evidence type="ECO:0000256" key="14">
    <source>
        <dbReference type="ARBA" id="ARBA00034000"/>
    </source>
</evidence>
<feature type="domain" description="Fibronectin type-III" evidence="18">
    <location>
        <begin position="669"/>
        <end position="760"/>
    </location>
</feature>
<keyword evidence="12" id="KW-0511">Multifunctional enzyme</keyword>
<keyword evidence="6 17" id="KW-0812">Transmembrane</keyword>
<keyword evidence="5" id="KW-0808">Transferase</keyword>
<comment type="catalytic activity">
    <reaction evidence="15">
        <text>[GlcNAc-(1-&gt;4)-Mur2Ac(oyl-L-Ala-gamma-D-Glu-L-Lys-D-Ala-D-Ala)](n)-di-trans,octa-cis-undecaprenyl diphosphate + beta-D-GlcNAc-(1-&gt;4)-Mur2Ac(oyl-L-Ala-gamma-D-Glu-L-Lys-D-Ala-D-Ala)-di-trans,octa-cis-undecaprenyl diphosphate = [GlcNAc-(1-&gt;4)-Mur2Ac(oyl-L-Ala-gamma-D-Glu-L-Lys-D-Ala-D-Ala)](n+1)-di-trans,octa-cis-undecaprenyl diphosphate + di-trans,octa-cis-undecaprenyl diphosphate + H(+)</text>
        <dbReference type="Rhea" id="RHEA:23708"/>
        <dbReference type="Rhea" id="RHEA-COMP:9602"/>
        <dbReference type="Rhea" id="RHEA-COMP:9603"/>
        <dbReference type="ChEBI" id="CHEBI:15378"/>
        <dbReference type="ChEBI" id="CHEBI:58405"/>
        <dbReference type="ChEBI" id="CHEBI:60033"/>
        <dbReference type="ChEBI" id="CHEBI:78435"/>
        <dbReference type="EC" id="2.4.99.28"/>
    </reaction>
</comment>
<proteinExistence type="predicted"/>
<keyword evidence="8" id="KW-0133">Cell shape</keyword>
<keyword evidence="7" id="KW-0378">Hydrolase</keyword>
<evidence type="ECO:0000256" key="9">
    <source>
        <dbReference type="ARBA" id="ARBA00022984"/>
    </source>
</evidence>
<feature type="transmembrane region" description="Helical" evidence="17">
    <location>
        <begin position="34"/>
        <end position="58"/>
    </location>
</feature>
<keyword evidence="1" id="KW-1003">Cell membrane</keyword>
<evidence type="ECO:0000313" key="20">
    <source>
        <dbReference type="Proteomes" id="UP000618579"/>
    </source>
</evidence>
<evidence type="ECO:0000256" key="8">
    <source>
        <dbReference type="ARBA" id="ARBA00022960"/>
    </source>
</evidence>
<dbReference type="Pfam" id="PF00905">
    <property type="entry name" value="Transpeptidase"/>
    <property type="match status" value="1"/>
</dbReference>
<evidence type="ECO:0000256" key="1">
    <source>
        <dbReference type="ARBA" id="ARBA00022475"/>
    </source>
</evidence>
<keyword evidence="4" id="KW-0328">Glycosyltransferase</keyword>
<feature type="region of interest" description="Disordered" evidence="16">
    <location>
        <begin position="756"/>
        <end position="856"/>
    </location>
</feature>
<keyword evidence="11 17" id="KW-0472">Membrane</keyword>
<dbReference type="InterPro" id="IPR001460">
    <property type="entry name" value="PCN-bd_Tpept"/>
</dbReference>
<evidence type="ECO:0000256" key="12">
    <source>
        <dbReference type="ARBA" id="ARBA00023268"/>
    </source>
</evidence>
<evidence type="ECO:0000313" key="19">
    <source>
        <dbReference type="EMBL" id="NOU99072.1"/>
    </source>
</evidence>
<dbReference type="Gene3D" id="1.10.3810.10">
    <property type="entry name" value="Biosynthetic peptidoglycan transglycosylase-like"/>
    <property type="match status" value="1"/>
</dbReference>
<dbReference type="SUPFAM" id="SSF56601">
    <property type="entry name" value="beta-lactamase/transpeptidase-like"/>
    <property type="match status" value="1"/>
</dbReference>
<dbReference type="InterPro" id="IPR003961">
    <property type="entry name" value="FN3_dom"/>
</dbReference>
<evidence type="ECO:0000256" key="10">
    <source>
        <dbReference type="ARBA" id="ARBA00022989"/>
    </source>
</evidence>
<dbReference type="Pfam" id="PF00912">
    <property type="entry name" value="Transgly"/>
    <property type="match status" value="1"/>
</dbReference>
<dbReference type="SUPFAM" id="SSF53955">
    <property type="entry name" value="Lysozyme-like"/>
    <property type="match status" value="1"/>
</dbReference>
<keyword evidence="9" id="KW-0573">Peptidoglycan synthesis</keyword>
<evidence type="ECO:0000256" key="15">
    <source>
        <dbReference type="ARBA" id="ARBA00049902"/>
    </source>
</evidence>
<feature type="compositionally biased region" description="Polar residues" evidence="16">
    <location>
        <begin position="845"/>
        <end position="856"/>
    </location>
</feature>
<feature type="compositionally biased region" description="Low complexity" evidence="16">
    <location>
        <begin position="805"/>
        <end position="819"/>
    </location>
</feature>
<organism evidence="19 20">
    <name type="scientific">Paenibacillus planticolens</name>
    <dbReference type="NCBI Taxonomy" id="2654976"/>
    <lineage>
        <taxon>Bacteria</taxon>
        <taxon>Bacillati</taxon>
        <taxon>Bacillota</taxon>
        <taxon>Bacilli</taxon>
        <taxon>Bacillales</taxon>
        <taxon>Paenibacillaceae</taxon>
        <taxon>Paenibacillus</taxon>
    </lineage>
</organism>
<protein>
    <submittedName>
        <fullName evidence="19">PBP1A family penicillin-binding protein</fullName>
    </submittedName>
</protein>
<evidence type="ECO:0000256" key="6">
    <source>
        <dbReference type="ARBA" id="ARBA00022692"/>
    </source>
</evidence>
<evidence type="ECO:0000256" key="5">
    <source>
        <dbReference type="ARBA" id="ARBA00022679"/>
    </source>
</evidence>
<evidence type="ECO:0000256" key="7">
    <source>
        <dbReference type="ARBA" id="ARBA00022801"/>
    </source>
</evidence>
<evidence type="ECO:0000256" key="3">
    <source>
        <dbReference type="ARBA" id="ARBA00022670"/>
    </source>
</evidence>
<dbReference type="PANTHER" id="PTHR32282:SF32">
    <property type="entry name" value="PENICILLIN-BINDING PROTEIN 2A"/>
    <property type="match status" value="1"/>
</dbReference>
<gene>
    <name evidence="19" type="ORF">GC097_03420</name>
</gene>
<sequence length="856" mass="93711">MEKPTNKQSTTNAKTKPQGNKKGSKKKKFSFRKLILGSIIATILAFICAMAIYIVVIMNGFKILETNIDKIETTTESTLIYAQEEGKDKQAKEIAKIYKGENRESVSIKDVPERLKQAFIATEDRRFEQHSGVDFWSIGRALVKDVIHMSAVEGGSTITQQLAKNVFLSSEKTAFRKGTEMSIAFALDEKYTKDEILERYLNRIFFGSNAYGIKAAAKVYFGKSNLNDLKVWEMATLAALPKAPSRYSPLANPDLSKERRAVVLKLMADQGYITEAERAEAAAVDYVPPTASAQNTKDYASYVDYVMNEAEDMYGIDEDELLTKGYRIYTTMDPKAQKIMEDTYANPTFFQKDATDGQKIQSAMVIVDNKTGGLMAMIGGRDYKSRGFSRIYSKRQPGSSFKPIAAYGPALESGDYTPYSMMDDSQTTFGNGTYSPRNYDRITHGQVTMLEAVKKSYNLAPVWLLEKINVTTGIEFAKKLGIQLNPQKDRNLAIALGGLTDGVSPLQMATAYSAFANQGVMNKTHAILRITDAQGKEIAAYKPEKKQVIQPKTAYYMTLLLQGVVEPGGTGTKAKFNRPVAGKTGSTGLDIKGIEQYDRDVWFVGYTPEWTAAVWEGFDKVDAKHYVTVGSGSTAAIFKEIMSKSLEGRPATNFVKPDNVPTPTETPTGITDLTAVYEIDKKSVKLTWTALGDNKTNYNVYRKGSKETDAKLLTQSPVPSVNDSSVYSGEAYQYYVVPFSVDTNVEGAKSNVAAVEIPKDETLPEGMKPTPSPGVSPTPPPGGNGKDTLNPTQSPGTKPTPTPSPGNTGKPEPNTSPSTLPSPTPTPTNNKPADGPVDKPKDGNQNESQTNAPKQQ</sequence>
<dbReference type="InterPro" id="IPR050396">
    <property type="entry name" value="Glycosyltr_51/Transpeptidase"/>
</dbReference>
<dbReference type="InterPro" id="IPR001264">
    <property type="entry name" value="Glyco_trans_51"/>
</dbReference>
<keyword evidence="13" id="KW-0961">Cell wall biogenesis/degradation</keyword>
<comment type="catalytic activity">
    <reaction evidence="14">
        <text>Preferential cleavage: (Ac)2-L-Lys-D-Ala-|-D-Ala. Also transpeptidation of peptidyl-alanyl moieties that are N-acyl substituents of D-alanine.</text>
        <dbReference type="EC" id="3.4.16.4"/>
    </reaction>
</comment>
<dbReference type="InterPro" id="IPR036950">
    <property type="entry name" value="PBP_transglycosylase"/>
</dbReference>
<keyword evidence="10 17" id="KW-1133">Transmembrane helix</keyword>
<dbReference type="InterPro" id="IPR012338">
    <property type="entry name" value="Beta-lactam/transpept-like"/>
</dbReference>
<dbReference type="SUPFAM" id="SSF49265">
    <property type="entry name" value="Fibronectin type III"/>
    <property type="match status" value="1"/>
</dbReference>
<dbReference type="PANTHER" id="PTHR32282">
    <property type="entry name" value="BINDING PROTEIN TRANSPEPTIDASE, PUTATIVE-RELATED"/>
    <property type="match status" value="1"/>
</dbReference>
<dbReference type="InterPro" id="IPR023346">
    <property type="entry name" value="Lysozyme-like_dom_sf"/>
</dbReference>
<evidence type="ECO:0000256" key="17">
    <source>
        <dbReference type="SAM" id="Phobius"/>
    </source>
</evidence>
<dbReference type="NCBIfam" id="TIGR02074">
    <property type="entry name" value="PBP_1a_fam"/>
    <property type="match status" value="1"/>
</dbReference>
<dbReference type="InterPro" id="IPR013783">
    <property type="entry name" value="Ig-like_fold"/>
</dbReference>
<keyword evidence="3" id="KW-0645">Protease</keyword>
<dbReference type="Gene3D" id="3.40.710.10">
    <property type="entry name" value="DD-peptidase/beta-lactamase superfamily"/>
    <property type="match status" value="1"/>
</dbReference>
<dbReference type="Gene3D" id="2.60.40.10">
    <property type="entry name" value="Immunoglobulins"/>
    <property type="match status" value="1"/>
</dbReference>
<keyword evidence="20" id="KW-1185">Reference proteome</keyword>
<feature type="region of interest" description="Disordered" evidence="16">
    <location>
        <begin position="1"/>
        <end position="25"/>
    </location>
</feature>
<evidence type="ECO:0000259" key="18">
    <source>
        <dbReference type="PROSITE" id="PS50853"/>
    </source>
</evidence>
<dbReference type="Proteomes" id="UP000618579">
    <property type="component" value="Unassembled WGS sequence"/>
</dbReference>
<dbReference type="RefSeq" id="WP_171681964.1">
    <property type="nucleotide sequence ID" value="NZ_WHNZ01000012.1"/>
</dbReference>
<name>A0ABX1ZJD3_9BACL</name>
<evidence type="ECO:0000256" key="2">
    <source>
        <dbReference type="ARBA" id="ARBA00022645"/>
    </source>
</evidence>